<name>A0A8J5CXW5_CHIOP</name>
<dbReference type="InterPro" id="IPR024567">
    <property type="entry name" value="RNase_HII/HIII_dom"/>
</dbReference>
<dbReference type="Gene3D" id="3.30.420.10">
    <property type="entry name" value="Ribonuclease H-like superfamily/Ribonuclease H"/>
    <property type="match status" value="1"/>
</dbReference>
<evidence type="ECO:0000256" key="10">
    <source>
        <dbReference type="RuleBase" id="RU003515"/>
    </source>
</evidence>
<comment type="function">
    <text evidence="10">Endonuclease that specifically degrades the RNA of RNA-DNA hybrids.</text>
</comment>
<evidence type="ECO:0000256" key="4">
    <source>
        <dbReference type="ARBA" id="ARBA00022722"/>
    </source>
</evidence>
<dbReference type="GO" id="GO:0004523">
    <property type="term" value="F:RNA-DNA hybrid ribonuclease activity"/>
    <property type="evidence" value="ECO:0007669"/>
    <property type="project" value="UniProtKB-UniRule"/>
</dbReference>
<dbReference type="InterPro" id="IPR023160">
    <property type="entry name" value="RNase_HII_hlx-loop-hlx_cap_dom"/>
</dbReference>
<dbReference type="EMBL" id="JACEEZ010006395">
    <property type="protein sequence ID" value="KAG0724816.1"/>
    <property type="molecule type" value="Genomic_DNA"/>
</dbReference>
<dbReference type="Pfam" id="PF01351">
    <property type="entry name" value="RNase_HII"/>
    <property type="match status" value="1"/>
</dbReference>
<dbReference type="GO" id="GO:0043137">
    <property type="term" value="P:DNA replication, removal of RNA primer"/>
    <property type="evidence" value="ECO:0007669"/>
    <property type="project" value="TreeGrafter"/>
</dbReference>
<dbReference type="InterPro" id="IPR012337">
    <property type="entry name" value="RNaseH-like_sf"/>
</dbReference>
<dbReference type="Gene3D" id="1.10.10.460">
    <property type="entry name" value="Ribonuclease hii. Domain 2"/>
    <property type="match status" value="1"/>
</dbReference>
<dbReference type="AlphaFoldDB" id="A0A8J5CXW5"/>
<dbReference type="CDD" id="cd07181">
    <property type="entry name" value="RNase_HII_eukaryota_like"/>
    <property type="match status" value="1"/>
</dbReference>
<dbReference type="GO" id="GO:0006298">
    <property type="term" value="P:mismatch repair"/>
    <property type="evidence" value="ECO:0007669"/>
    <property type="project" value="TreeGrafter"/>
</dbReference>
<comment type="caution">
    <text evidence="12">The sequence shown here is derived from an EMBL/GenBank/DDBJ whole genome shotgun (WGS) entry which is preliminary data.</text>
</comment>
<sequence length="308" mass="34180">MDVTTYTQSNCKNAFVDSSIPDVCLKEPCVVGVDEAGRGPVLGPMVYGICFCPVTRHEDLKKAGVADSKTLKKEAREEIFDIIDSKNDFIGWALEIISPVFITTNSFARPKVSLNEVSHNSAIGLIKRAIAAGVQVSEVYVDTVGRPEKYQAKLEQVFPTLKVTVAIKADSKFPCVSGASICAKVARDKALAEWEFPEGTEILTDWGSGYPNDDKAKNFLQNSLDPIFGFPDIVRFSWDTAVKLIEKKCVTMSWNENDEEQENKTPSILEYYAKSVKRKSSDNDPPPPAVLKKHFFFSERSLSNSTDF</sequence>
<dbReference type="InterPro" id="IPR036397">
    <property type="entry name" value="RNaseH_sf"/>
</dbReference>
<dbReference type="Proteomes" id="UP000770661">
    <property type="component" value="Unassembled WGS sequence"/>
</dbReference>
<dbReference type="GO" id="GO:0046872">
    <property type="term" value="F:metal ion binding"/>
    <property type="evidence" value="ECO:0007669"/>
    <property type="project" value="UniProtKB-KW"/>
</dbReference>
<reference evidence="12" key="1">
    <citation type="submission" date="2020-07" db="EMBL/GenBank/DDBJ databases">
        <title>The High-quality genome of the commercially important snow crab, Chionoecetes opilio.</title>
        <authorList>
            <person name="Jeong J.-H."/>
            <person name="Ryu S."/>
        </authorList>
    </citation>
    <scope>NUCLEOTIDE SEQUENCE</scope>
    <source>
        <strain evidence="12">MADBK_172401_WGS</strain>
        <tissue evidence="12">Digestive gland</tissue>
    </source>
</reference>
<organism evidence="12 13">
    <name type="scientific">Chionoecetes opilio</name>
    <name type="common">Atlantic snow crab</name>
    <name type="synonym">Cancer opilio</name>
    <dbReference type="NCBI Taxonomy" id="41210"/>
    <lineage>
        <taxon>Eukaryota</taxon>
        <taxon>Metazoa</taxon>
        <taxon>Ecdysozoa</taxon>
        <taxon>Arthropoda</taxon>
        <taxon>Crustacea</taxon>
        <taxon>Multicrustacea</taxon>
        <taxon>Malacostraca</taxon>
        <taxon>Eumalacostraca</taxon>
        <taxon>Eucarida</taxon>
        <taxon>Decapoda</taxon>
        <taxon>Pleocyemata</taxon>
        <taxon>Brachyura</taxon>
        <taxon>Eubrachyura</taxon>
        <taxon>Majoidea</taxon>
        <taxon>Majidae</taxon>
        <taxon>Chionoecetes</taxon>
    </lineage>
</organism>
<comment type="similarity">
    <text evidence="3">Belongs to the RNase HII family. Eukaryotic subfamily.</text>
</comment>
<comment type="cofactor">
    <cofactor evidence="9">
        <name>Mn(2+)</name>
        <dbReference type="ChEBI" id="CHEBI:29035"/>
    </cofactor>
    <cofactor evidence="9">
        <name>Mg(2+)</name>
        <dbReference type="ChEBI" id="CHEBI:18420"/>
    </cofactor>
    <text evidence="9">Manganese or magnesium. Binds 1 divalent metal ion per monomer in the absence of substrate. May bind a second metal ion after substrate binding.</text>
</comment>
<gene>
    <name evidence="12" type="primary">Rnaseh2a</name>
    <name evidence="12" type="ORF">GWK47_039827</name>
</gene>
<feature type="binding site" evidence="9">
    <location>
        <position position="35"/>
    </location>
    <ligand>
        <name>a divalent metal cation</name>
        <dbReference type="ChEBI" id="CHEBI:60240"/>
    </ligand>
</feature>
<keyword evidence="5 9" id="KW-0479">Metal-binding</keyword>
<dbReference type="OrthoDB" id="7462577at2759"/>
<evidence type="ECO:0000256" key="7">
    <source>
        <dbReference type="ARBA" id="ARBA00022801"/>
    </source>
</evidence>
<evidence type="ECO:0000256" key="3">
    <source>
        <dbReference type="ARBA" id="ARBA00007058"/>
    </source>
</evidence>
<evidence type="ECO:0000313" key="13">
    <source>
        <dbReference type="Proteomes" id="UP000770661"/>
    </source>
</evidence>
<comment type="cofactor">
    <cofactor evidence="2">
        <name>Mg(2+)</name>
        <dbReference type="ChEBI" id="CHEBI:18420"/>
    </cofactor>
</comment>
<dbReference type="FunFam" id="3.30.420.10:FF:000016">
    <property type="entry name" value="Ribonuclease"/>
    <property type="match status" value="1"/>
</dbReference>
<protein>
    <recommendedName>
        <fullName evidence="10">Ribonuclease</fullName>
        <ecNumber evidence="10">3.1.26.4</ecNumber>
    </recommendedName>
</protein>
<keyword evidence="6 9" id="KW-0255">Endonuclease</keyword>
<evidence type="ECO:0000256" key="6">
    <source>
        <dbReference type="ARBA" id="ARBA00022759"/>
    </source>
</evidence>
<evidence type="ECO:0000256" key="5">
    <source>
        <dbReference type="ARBA" id="ARBA00022723"/>
    </source>
</evidence>
<feature type="binding site" evidence="9">
    <location>
        <position position="142"/>
    </location>
    <ligand>
        <name>a divalent metal cation</name>
        <dbReference type="ChEBI" id="CHEBI:60240"/>
    </ligand>
</feature>
<dbReference type="PANTHER" id="PTHR10954:SF7">
    <property type="entry name" value="RIBONUCLEASE H2 SUBUNIT A"/>
    <property type="match status" value="1"/>
</dbReference>
<dbReference type="InterPro" id="IPR001352">
    <property type="entry name" value="RNase_HII/HIII"/>
</dbReference>
<dbReference type="SUPFAM" id="SSF53098">
    <property type="entry name" value="Ribonuclease H-like"/>
    <property type="match status" value="1"/>
</dbReference>
<dbReference type="FunFam" id="1.10.10.460:FF:000001">
    <property type="entry name" value="Ribonuclease"/>
    <property type="match status" value="1"/>
</dbReference>
<comment type="catalytic activity">
    <reaction evidence="1 9 10">
        <text>Endonucleolytic cleavage to 5'-phosphomonoester.</text>
        <dbReference type="EC" id="3.1.26.4"/>
    </reaction>
</comment>
<evidence type="ECO:0000256" key="1">
    <source>
        <dbReference type="ARBA" id="ARBA00000077"/>
    </source>
</evidence>
<feature type="binding site" evidence="9">
    <location>
        <position position="34"/>
    </location>
    <ligand>
        <name>a divalent metal cation</name>
        <dbReference type="ChEBI" id="CHEBI:60240"/>
    </ligand>
</feature>
<proteinExistence type="inferred from homology"/>
<dbReference type="EC" id="3.1.26.4" evidence="10"/>
<evidence type="ECO:0000313" key="12">
    <source>
        <dbReference type="EMBL" id="KAG0724816.1"/>
    </source>
</evidence>
<dbReference type="PANTHER" id="PTHR10954">
    <property type="entry name" value="RIBONUCLEASE H2 SUBUNIT A"/>
    <property type="match status" value="1"/>
</dbReference>
<evidence type="ECO:0000256" key="9">
    <source>
        <dbReference type="PROSITE-ProRule" id="PRU01319"/>
    </source>
</evidence>
<evidence type="ECO:0000256" key="8">
    <source>
        <dbReference type="ARBA" id="ARBA00024981"/>
    </source>
</evidence>
<evidence type="ECO:0000256" key="2">
    <source>
        <dbReference type="ARBA" id="ARBA00001946"/>
    </source>
</evidence>
<dbReference type="InterPro" id="IPR004649">
    <property type="entry name" value="RNase_H2_suA"/>
</dbReference>
<feature type="domain" description="RNase H type-2" evidence="11">
    <location>
        <begin position="28"/>
        <end position="250"/>
    </location>
</feature>
<comment type="function">
    <text evidence="8">Catalytic subunit of RNase HII, an endonuclease that specifically degrades the RNA of RNA:DNA hybrids. Participates in DNA replication, possibly by mediating the removal of lagging-strand Okazaki fragment RNA primers during DNA replication. Mediates the excision of single ribonucleotides from DNA:RNA duplexes.</text>
</comment>
<accession>A0A8J5CXW5</accession>
<dbReference type="NCBIfam" id="TIGR00729">
    <property type="entry name" value="ribonuclease HII"/>
    <property type="match status" value="1"/>
</dbReference>
<dbReference type="PROSITE" id="PS51975">
    <property type="entry name" value="RNASE_H_2"/>
    <property type="match status" value="1"/>
</dbReference>
<keyword evidence="4 9" id="KW-0540">Nuclease</keyword>
<evidence type="ECO:0000259" key="11">
    <source>
        <dbReference type="PROSITE" id="PS51975"/>
    </source>
</evidence>
<dbReference type="GO" id="GO:0032299">
    <property type="term" value="C:ribonuclease H2 complex"/>
    <property type="evidence" value="ECO:0007669"/>
    <property type="project" value="TreeGrafter"/>
</dbReference>
<dbReference type="GO" id="GO:0003723">
    <property type="term" value="F:RNA binding"/>
    <property type="evidence" value="ECO:0007669"/>
    <property type="project" value="UniProtKB-UniRule"/>
</dbReference>
<keyword evidence="7 9" id="KW-0378">Hydrolase</keyword>
<keyword evidence="13" id="KW-1185">Reference proteome</keyword>